<evidence type="ECO:0000256" key="9">
    <source>
        <dbReference type="ARBA" id="ARBA00023065"/>
    </source>
</evidence>
<dbReference type="InterPro" id="IPR054765">
    <property type="entry name" value="SLBB_dom"/>
</dbReference>
<evidence type="ECO:0000256" key="13">
    <source>
        <dbReference type="ARBA" id="ARBA00023237"/>
    </source>
</evidence>
<evidence type="ECO:0000256" key="8">
    <source>
        <dbReference type="ARBA" id="ARBA00023047"/>
    </source>
</evidence>
<evidence type="ECO:0000256" key="12">
    <source>
        <dbReference type="ARBA" id="ARBA00023139"/>
    </source>
</evidence>
<dbReference type="GO" id="GO:0046930">
    <property type="term" value="C:pore complex"/>
    <property type="evidence" value="ECO:0007669"/>
    <property type="project" value="UniProtKB-KW"/>
</dbReference>
<keyword evidence="11" id="KW-0472">Membrane</keyword>
<dbReference type="InterPro" id="IPR003715">
    <property type="entry name" value="Poly_export_N"/>
</dbReference>
<dbReference type="KEGG" id="gfl:GRFL_1941"/>
<evidence type="ECO:0000313" key="18">
    <source>
        <dbReference type="Proteomes" id="UP000186230"/>
    </source>
</evidence>
<evidence type="ECO:0000259" key="15">
    <source>
        <dbReference type="Pfam" id="PF02563"/>
    </source>
</evidence>
<dbReference type="Proteomes" id="UP000186230">
    <property type="component" value="Chromosome"/>
</dbReference>
<evidence type="ECO:0000256" key="1">
    <source>
        <dbReference type="ARBA" id="ARBA00004571"/>
    </source>
</evidence>
<dbReference type="EMBL" id="CP016359">
    <property type="protein sequence ID" value="APU68665.1"/>
    <property type="molecule type" value="Genomic_DNA"/>
</dbReference>
<evidence type="ECO:0000256" key="3">
    <source>
        <dbReference type="ARBA" id="ARBA00022448"/>
    </source>
</evidence>
<organism evidence="17 18">
    <name type="scientific">Christiangramia flava JLT2011</name>
    <dbReference type="NCBI Taxonomy" id="1229726"/>
    <lineage>
        <taxon>Bacteria</taxon>
        <taxon>Pseudomonadati</taxon>
        <taxon>Bacteroidota</taxon>
        <taxon>Flavobacteriia</taxon>
        <taxon>Flavobacteriales</taxon>
        <taxon>Flavobacteriaceae</taxon>
        <taxon>Christiangramia</taxon>
    </lineage>
</organism>
<keyword evidence="14" id="KW-0449">Lipoprotein</keyword>
<keyword evidence="4" id="KW-1134">Transmembrane beta strand</keyword>
<comment type="similarity">
    <text evidence="2">Belongs to the BexD/CtrA/VexA family.</text>
</comment>
<keyword evidence="3" id="KW-0813">Transport</keyword>
<dbReference type="InterPro" id="IPR049712">
    <property type="entry name" value="Poly_export"/>
</dbReference>
<dbReference type="Pfam" id="PF22461">
    <property type="entry name" value="SLBB_2"/>
    <property type="match status" value="1"/>
</dbReference>
<keyword evidence="9" id="KW-0406">Ion transport</keyword>
<keyword evidence="18" id="KW-1185">Reference proteome</keyword>
<evidence type="ECO:0000256" key="4">
    <source>
        <dbReference type="ARBA" id="ARBA00022452"/>
    </source>
</evidence>
<dbReference type="GO" id="GO:0009279">
    <property type="term" value="C:cell outer membrane"/>
    <property type="evidence" value="ECO:0007669"/>
    <property type="project" value="UniProtKB-SubCell"/>
</dbReference>
<accession>A0A1L7I6B7</accession>
<sequence length="267" mass="29543">MRMKIGVSIRNILSIILVCSFLTSCVSRKEVVYFQGLERADQQLSENISKGLKIKPNDLLTITVSAPEQAAAMPFNLPVVGMPQSGSTMDLGVTGRQQLQTYLVNNDGTIRFPVLGSIKAIDLNRKELADLLSDKISDYVQDPIVNVRIVNFQVSVLGEVNRPGTFEIRDEYLSLPKALGLAGDLTIYGKRKNVLVVREQNGQKTHAYLDLTDPYVLESPFYYLQQNDVVYVEPNGAQVQSASYNRNASVYISIASVLVSLAVLLTR</sequence>
<dbReference type="PANTHER" id="PTHR33619:SF3">
    <property type="entry name" value="POLYSACCHARIDE EXPORT PROTEIN GFCE-RELATED"/>
    <property type="match status" value="1"/>
</dbReference>
<dbReference type="GO" id="GO:0015159">
    <property type="term" value="F:polysaccharide transmembrane transporter activity"/>
    <property type="evidence" value="ECO:0007669"/>
    <property type="project" value="InterPro"/>
</dbReference>
<keyword evidence="6" id="KW-0812">Transmembrane</keyword>
<evidence type="ECO:0000256" key="6">
    <source>
        <dbReference type="ARBA" id="ARBA00022692"/>
    </source>
</evidence>
<dbReference type="PANTHER" id="PTHR33619">
    <property type="entry name" value="POLYSACCHARIDE EXPORT PROTEIN GFCE-RELATED"/>
    <property type="match status" value="1"/>
</dbReference>
<reference evidence="17 18" key="1">
    <citation type="submission" date="2016-07" db="EMBL/GenBank/DDBJ databases">
        <title>Multi-omics approach to identify versatile polysaccharide utilization systems of a marine flavobacterium Gramella flava.</title>
        <authorList>
            <person name="Tang K."/>
        </authorList>
    </citation>
    <scope>NUCLEOTIDE SEQUENCE [LARGE SCALE GENOMIC DNA]</scope>
    <source>
        <strain evidence="17 18">JLT2011</strain>
    </source>
</reference>
<name>A0A1L7I6B7_9FLAO</name>
<keyword evidence="8" id="KW-0625">Polysaccharide transport</keyword>
<proteinExistence type="inferred from homology"/>
<evidence type="ECO:0000256" key="7">
    <source>
        <dbReference type="ARBA" id="ARBA00022729"/>
    </source>
</evidence>
<feature type="domain" description="Polysaccharide export protein N-terminal" evidence="15">
    <location>
        <begin position="50"/>
        <end position="149"/>
    </location>
</feature>
<dbReference type="GO" id="GO:0006811">
    <property type="term" value="P:monoatomic ion transport"/>
    <property type="evidence" value="ECO:0007669"/>
    <property type="project" value="UniProtKB-KW"/>
</dbReference>
<evidence type="ECO:0000256" key="2">
    <source>
        <dbReference type="ARBA" id="ARBA00009450"/>
    </source>
</evidence>
<keyword evidence="7" id="KW-0732">Signal</keyword>
<evidence type="ECO:0000256" key="10">
    <source>
        <dbReference type="ARBA" id="ARBA00023114"/>
    </source>
</evidence>
<dbReference type="AlphaFoldDB" id="A0A1L7I6B7"/>
<evidence type="ECO:0000256" key="5">
    <source>
        <dbReference type="ARBA" id="ARBA00022597"/>
    </source>
</evidence>
<keyword evidence="5" id="KW-0762">Sugar transport</keyword>
<dbReference type="PROSITE" id="PS51257">
    <property type="entry name" value="PROKAR_LIPOPROTEIN"/>
    <property type="match status" value="1"/>
</dbReference>
<gene>
    <name evidence="17" type="ORF">GRFL_1941</name>
</gene>
<keyword evidence="13" id="KW-0998">Cell outer membrane</keyword>
<feature type="domain" description="SLBB" evidence="16">
    <location>
        <begin position="153"/>
        <end position="232"/>
    </location>
</feature>
<dbReference type="Gene3D" id="3.10.560.10">
    <property type="entry name" value="Outer membrane lipoprotein wza domain like"/>
    <property type="match status" value="1"/>
</dbReference>
<dbReference type="STRING" id="1229726.GRFL_1941"/>
<comment type="subcellular location">
    <subcellularLocation>
        <location evidence="1">Cell outer membrane</location>
        <topology evidence="1">Multi-pass membrane protein</topology>
    </subcellularLocation>
</comment>
<keyword evidence="10" id="KW-0626">Porin</keyword>
<keyword evidence="12" id="KW-0564">Palmitate</keyword>
<evidence type="ECO:0000256" key="11">
    <source>
        <dbReference type="ARBA" id="ARBA00023136"/>
    </source>
</evidence>
<evidence type="ECO:0000313" key="17">
    <source>
        <dbReference type="EMBL" id="APU68665.1"/>
    </source>
</evidence>
<protein>
    <submittedName>
        <fullName evidence="17">Polysaccharide export outer membrane protein</fullName>
    </submittedName>
</protein>
<evidence type="ECO:0000259" key="16">
    <source>
        <dbReference type="Pfam" id="PF22461"/>
    </source>
</evidence>
<dbReference type="GO" id="GO:0015288">
    <property type="term" value="F:porin activity"/>
    <property type="evidence" value="ECO:0007669"/>
    <property type="project" value="UniProtKB-KW"/>
</dbReference>
<evidence type="ECO:0000256" key="14">
    <source>
        <dbReference type="ARBA" id="ARBA00023288"/>
    </source>
</evidence>
<dbReference type="Pfam" id="PF02563">
    <property type="entry name" value="Poly_export"/>
    <property type="match status" value="1"/>
</dbReference>